<dbReference type="CDD" id="cd04301">
    <property type="entry name" value="NAT_SF"/>
    <property type="match status" value="1"/>
</dbReference>
<dbReference type="STRING" id="1156985.SAMN04488118_108173"/>
<evidence type="ECO:0000313" key="5">
    <source>
        <dbReference type="Proteomes" id="UP000198767"/>
    </source>
</evidence>
<reference evidence="4 5" key="1">
    <citation type="submission" date="2016-10" db="EMBL/GenBank/DDBJ databases">
        <authorList>
            <person name="de Groot N.N."/>
        </authorList>
    </citation>
    <scope>NUCLEOTIDE SEQUENCE [LARGE SCALE GENOMIC DNA]</scope>
    <source>
        <strain evidence="4 5">U95</strain>
    </source>
</reference>
<dbReference type="InterPro" id="IPR050832">
    <property type="entry name" value="Bact_Acetyltransf"/>
</dbReference>
<keyword evidence="5" id="KW-1185">Reference proteome</keyword>
<dbReference type="Pfam" id="PF00583">
    <property type="entry name" value="Acetyltransf_1"/>
    <property type="match status" value="1"/>
</dbReference>
<protein>
    <submittedName>
        <fullName evidence="4">Putative acetyltransferase</fullName>
    </submittedName>
</protein>
<dbReference type="InterPro" id="IPR000182">
    <property type="entry name" value="GNAT_dom"/>
</dbReference>
<dbReference type="Proteomes" id="UP000198767">
    <property type="component" value="Unassembled WGS sequence"/>
</dbReference>
<keyword evidence="2" id="KW-0012">Acyltransferase</keyword>
<evidence type="ECO:0000313" key="4">
    <source>
        <dbReference type="EMBL" id="SCZ69011.1"/>
    </source>
</evidence>
<proteinExistence type="predicted"/>
<evidence type="ECO:0000256" key="1">
    <source>
        <dbReference type="ARBA" id="ARBA00022679"/>
    </source>
</evidence>
<dbReference type="PANTHER" id="PTHR43877">
    <property type="entry name" value="AMINOALKYLPHOSPHONATE N-ACETYLTRANSFERASE-RELATED-RELATED"/>
    <property type="match status" value="1"/>
</dbReference>
<dbReference type="PROSITE" id="PS51186">
    <property type="entry name" value="GNAT"/>
    <property type="match status" value="1"/>
</dbReference>
<dbReference type="AlphaFoldDB" id="A0A1G5R6F9"/>
<dbReference type="PANTHER" id="PTHR43877:SF5">
    <property type="entry name" value="BLL8307 PROTEIN"/>
    <property type="match status" value="1"/>
</dbReference>
<dbReference type="SUPFAM" id="SSF55729">
    <property type="entry name" value="Acyl-CoA N-acyltransferases (Nat)"/>
    <property type="match status" value="1"/>
</dbReference>
<dbReference type="EMBL" id="FMWG01000008">
    <property type="protein sequence ID" value="SCZ69011.1"/>
    <property type="molecule type" value="Genomic_DNA"/>
</dbReference>
<name>A0A1G5R6F9_9RHOB</name>
<dbReference type="OrthoDB" id="9803233at2"/>
<feature type="domain" description="N-acetyltransferase" evidence="3">
    <location>
        <begin position="2"/>
        <end position="155"/>
    </location>
</feature>
<accession>A0A1G5R6F9</accession>
<gene>
    <name evidence="4" type="ORF">SAMN04488118_108173</name>
</gene>
<organism evidence="4 5">
    <name type="scientific">Epibacterium ulvae</name>
    <dbReference type="NCBI Taxonomy" id="1156985"/>
    <lineage>
        <taxon>Bacteria</taxon>
        <taxon>Pseudomonadati</taxon>
        <taxon>Pseudomonadota</taxon>
        <taxon>Alphaproteobacteria</taxon>
        <taxon>Rhodobacterales</taxon>
        <taxon>Roseobacteraceae</taxon>
        <taxon>Epibacterium</taxon>
    </lineage>
</organism>
<dbReference type="Gene3D" id="3.40.630.30">
    <property type="match status" value="1"/>
</dbReference>
<keyword evidence="1 4" id="KW-0808">Transferase</keyword>
<evidence type="ECO:0000256" key="2">
    <source>
        <dbReference type="ARBA" id="ARBA00023315"/>
    </source>
</evidence>
<dbReference type="InterPro" id="IPR016181">
    <property type="entry name" value="Acyl_CoA_acyltransferase"/>
</dbReference>
<dbReference type="RefSeq" id="WP_090219811.1">
    <property type="nucleotide sequence ID" value="NZ_CANLDO010000019.1"/>
</dbReference>
<evidence type="ECO:0000259" key="3">
    <source>
        <dbReference type="PROSITE" id="PS51186"/>
    </source>
</evidence>
<dbReference type="GO" id="GO:0016747">
    <property type="term" value="F:acyltransferase activity, transferring groups other than amino-acyl groups"/>
    <property type="evidence" value="ECO:0007669"/>
    <property type="project" value="InterPro"/>
</dbReference>
<sequence length="161" mass="17185">MIDIRLADPAAPEMLPLLEAHLAHSKAHSPDGSDHALTPQDMRAQGMQFWAVYDGDSPVACGGLVALPDGTAEVKSVHVAQALRGRGVAKRLMDHLAEEARAVGYKALVLETGSSAHPGFEAARALYEALGYEYCAPFGDYVEDPASVFMRLLLRAEQSAA</sequence>